<proteinExistence type="predicted"/>
<name>A0A0A2C7I3_PROMR</name>
<comment type="caution">
    <text evidence="1">The sequence shown here is derived from an EMBL/GenBank/DDBJ whole genome shotgun (WGS) entry which is preliminary data.</text>
</comment>
<organism evidence="1 2">
    <name type="scientific">Prochlorococcus marinus str. PAC1</name>
    <dbReference type="NCBI Taxonomy" id="59924"/>
    <lineage>
        <taxon>Bacteria</taxon>
        <taxon>Bacillati</taxon>
        <taxon>Cyanobacteriota</taxon>
        <taxon>Cyanophyceae</taxon>
        <taxon>Synechococcales</taxon>
        <taxon>Prochlorococcaceae</taxon>
        <taxon>Prochlorococcus</taxon>
    </lineage>
</organism>
<evidence type="ECO:0000313" key="1">
    <source>
        <dbReference type="EMBL" id="KGG22293.1"/>
    </source>
</evidence>
<gene>
    <name evidence="1" type="ORF">EV03_0187</name>
</gene>
<dbReference type="RefSeq" id="WP_011295041.1">
    <property type="nucleotide sequence ID" value="NZ_CP138967.1"/>
</dbReference>
<protein>
    <submittedName>
        <fullName evidence="1">Uncharacterized protein</fullName>
    </submittedName>
</protein>
<evidence type="ECO:0000313" key="2">
    <source>
        <dbReference type="Proteomes" id="UP000030392"/>
    </source>
</evidence>
<dbReference type="AlphaFoldDB" id="A0A0A2C7I3"/>
<dbReference type="Proteomes" id="UP000030392">
    <property type="component" value="Unassembled WGS sequence"/>
</dbReference>
<dbReference type="EMBL" id="JNAX01000003">
    <property type="protein sequence ID" value="KGG22293.1"/>
    <property type="molecule type" value="Genomic_DNA"/>
</dbReference>
<reference evidence="2" key="1">
    <citation type="journal article" date="2014" name="Sci. Data">
        <title>Genomes of diverse isolates of the marine cyanobacterium Prochlorococcus.</title>
        <authorList>
            <person name="Biller S."/>
            <person name="Berube P."/>
            <person name="Thompson J."/>
            <person name="Kelly L."/>
            <person name="Roggensack S."/>
            <person name="Awad L."/>
            <person name="Roache-Johnson K."/>
            <person name="Ding H."/>
            <person name="Giovannoni S.J."/>
            <person name="Moore L.R."/>
            <person name="Chisholm S.W."/>
        </authorList>
    </citation>
    <scope>NUCLEOTIDE SEQUENCE [LARGE SCALE GENOMIC DNA]</scope>
    <source>
        <strain evidence="2">PAC1</strain>
    </source>
</reference>
<accession>A0A0A2C7I3</accession>
<sequence length="53" mass="6139">MTLSPNEMTPYIRKIQQKFDEAQTFLEKNGFHQATKGLLQDIQDANGIDKKTR</sequence>